<evidence type="ECO:0000259" key="7">
    <source>
        <dbReference type="Pfam" id="PF05433"/>
    </source>
</evidence>
<evidence type="ECO:0000256" key="5">
    <source>
        <dbReference type="SAM" id="Coils"/>
    </source>
</evidence>
<dbReference type="eggNOG" id="ENOG5033YIX">
    <property type="taxonomic scope" value="Bacteria"/>
</dbReference>
<evidence type="ECO:0000313" key="8">
    <source>
        <dbReference type="EMBL" id="ACG77161.1"/>
    </source>
</evidence>
<evidence type="ECO:0000256" key="3">
    <source>
        <dbReference type="ARBA" id="ARBA00015281"/>
    </source>
</evidence>
<dbReference type="Pfam" id="PF05433">
    <property type="entry name" value="Rick_17kDa_Anti"/>
    <property type="match status" value="1"/>
</dbReference>
<evidence type="ECO:0000256" key="2">
    <source>
        <dbReference type="ARBA" id="ARBA00008681"/>
    </source>
</evidence>
<protein>
    <recommendedName>
        <fullName evidence="3">17 kDa surface antigen</fullName>
    </recommendedName>
</protein>
<evidence type="ECO:0000256" key="4">
    <source>
        <dbReference type="ARBA" id="ARBA00023288"/>
    </source>
</evidence>
<dbReference type="EMBL" id="CP000747">
    <property type="protein sequence ID" value="ACG77161.1"/>
    <property type="molecule type" value="Genomic_DNA"/>
</dbReference>
<reference evidence="8 9" key="1">
    <citation type="journal article" date="2008" name="BMC Genomics">
        <title>Complete genome of Phenylobacterium zucineum - a novel facultative intracellular bacterium isolated from human erythroleukemia cell line K562.</title>
        <authorList>
            <person name="Luo Y."/>
            <person name="Xu X."/>
            <person name="Ding Z."/>
            <person name="Liu Z."/>
            <person name="Zhang B."/>
            <person name="Yan Z."/>
            <person name="Sun J."/>
            <person name="Hu S."/>
            <person name="Hu X."/>
        </authorList>
    </citation>
    <scope>NUCLEOTIDE SEQUENCE [LARGE SCALE GENOMIC DNA]</scope>
    <source>
        <strain evidence="8 9">HLK1</strain>
    </source>
</reference>
<evidence type="ECO:0000256" key="6">
    <source>
        <dbReference type="SAM" id="SignalP"/>
    </source>
</evidence>
<dbReference type="GO" id="GO:0009279">
    <property type="term" value="C:cell outer membrane"/>
    <property type="evidence" value="ECO:0007669"/>
    <property type="project" value="UniProtKB-SubCell"/>
</dbReference>
<accession>B4RG37</accession>
<dbReference type="RefSeq" id="WP_012521309.1">
    <property type="nucleotide sequence ID" value="NC_011144.1"/>
</dbReference>
<sequence length="248" mass="28377">MNSILKIGTASALALATAAPAYAQYYRPTPEYQRAQQDYRYQQEQYRDSREAYREARQDYREARRDYERRLASWERERARYDARYGRGAYERRYARPVWDEAYWADNRAPYAGYYGSNASTNVRCNNNSTITAGVLGAVVGGVLGSNVAARNARTEGTVLGALVGGGLGAAVGRANDRYKCDSRGPYFTYNDTVPYRESRSWRYGAYDTNYYARQRCRLAPAPVDSRGEDYRYVRVCPDDQGRYRITG</sequence>
<dbReference type="OrthoDB" id="7184500at2"/>
<proteinExistence type="inferred from homology"/>
<feature type="chain" id="PRO_5002825432" description="17 kDa surface antigen" evidence="6">
    <location>
        <begin position="24"/>
        <end position="248"/>
    </location>
</feature>
<comment type="similarity">
    <text evidence="2">Belongs to the rickettsiale 17 kDa surface antigen family.</text>
</comment>
<comment type="subcellular location">
    <subcellularLocation>
        <location evidence="1">Cell outer membrane</location>
        <topology evidence="1">Lipid-anchor</topology>
    </subcellularLocation>
</comment>
<dbReference type="HOGENOM" id="CLU_1119347_0_0_5"/>
<organism evidence="8 9">
    <name type="scientific">Phenylobacterium zucineum (strain HLK1)</name>
    <dbReference type="NCBI Taxonomy" id="450851"/>
    <lineage>
        <taxon>Bacteria</taxon>
        <taxon>Pseudomonadati</taxon>
        <taxon>Pseudomonadota</taxon>
        <taxon>Alphaproteobacteria</taxon>
        <taxon>Caulobacterales</taxon>
        <taxon>Caulobacteraceae</taxon>
        <taxon>Phenylobacterium</taxon>
    </lineage>
</organism>
<feature type="coiled-coil region" evidence="5">
    <location>
        <begin position="43"/>
        <end position="84"/>
    </location>
</feature>
<feature type="signal peptide" evidence="6">
    <location>
        <begin position="1"/>
        <end position="23"/>
    </location>
</feature>
<keyword evidence="6" id="KW-0732">Signal</keyword>
<dbReference type="KEGG" id="pzu:PHZ_c0747"/>
<keyword evidence="4" id="KW-0449">Lipoprotein</keyword>
<dbReference type="AlphaFoldDB" id="B4RG37"/>
<dbReference type="InterPro" id="IPR008816">
    <property type="entry name" value="Gly_zipper_2TM_dom"/>
</dbReference>
<gene>
    <name evidence="8" type="ordered locus">PHZ_c0747</name>
</gene>
<keyword evidence="9" id="KW-1185">Reference proteome</keyword>
<keyword evidence="5" id="KW-0175">Coiled coil</keyword>
<evidence type="ECO:0000313" key="9">
    <source>
        <dbReference type="Proteomes" id="UP000001868"/>
    </source>
</evidence>
<dbReference type="Proteomes" id="UP000001868">
    <property type="component" value="Chromosome"/>
</dbReference>
<feature type="domain" description="Glycine zipper 2TM" evidence="7">
    <location>
        <begin position="134"/>
        <end position="173"/>
    </location>
</feature>
<evidence type="ECO:0000256" key="1">
    <source>
        <dbReference type="ARBA" id="ARBA00004459"/>
    </source>
</evidence>
<name>B4RG37_PHEZH</name>